<dbReference type="Proteomes" id="UP000192727">
    <property type="component" value="Chromosome"/>
</dbReference>
<organism evidence="3 4">
    <name type="scientific">Paenibacillus larvae subsp. pulvifaciens</name>
    <dbReference type="NCBI Taxonomy" id="1477"/>
    <lineage>
        <taxon>Bacteria</taxon>
        <taxon>Bacillati</taxon>
        <taxon>Bacillota</taxon>
        <taxon>Bacilli</taxon>
        <taxon>Bacillales</taxon>
        <taxon>Paenibacillaceae</taxon>
        <taxon>Paenibacillus</taxon>
    </lineage>
</organism>
<dbReference type="Gene3D" id="1.10.10.1320">
    <property type="entry name" value="Anti-sigma factor, zinc-finger domain"/>
    <property type="match status" value="1"/>
</dbReference>
<evidence type="ECO:0000313" key="3">
    <source>
        <dbReference type="EMBL" id="ARF68139.1"/>
    </source>
</evidence>
<sequence length="201" mass="22139">MDCKQALPLMHEYLDGDLQGADALALKEHLIACPGCRKLYKQMETTDALVKSIPTAQLPDDLTDRIMTKLPPEKKRNSVVHWLRRHPGLSVAVVFVVVMLGSFLTLWDENKQVMVKGPESGQVIIDGNTVIVPEGVTVNGNLVVQGGELDVEGELDGNLTLIDGTLNLASTAHISGNVQRINESIGWLWYKVNEFFSSFTK</sequence>
<accession>A0A1V0US77</accession>
<dbReference type="AlphaFoldDB" id="A0A1V0US77"/>
<evidence type="ECO:0000313" key="4">
    <source>
        <dbReference type="Proteomes" id="UP000192727"/>
    </source>
</evidence>
<evidence type="ECO:0000256" key="1">
    <source>
        <dbReference type="ARBA" id="ARBA00024353"/>
    </source>
</evidence>
<dbReference type="GeneID" id="64220740"/>
<dbReference type="EMBL" id="CP020557">
    <property type="protein sequence ID" value="ARF68139.1"/>
    <property type="molecule type" value="Genomic_DNA"/>
</dbReference>
<comment type="similarity">
    <text evidence="1">Belongs to the zinc-associated anti-sigma factor (ZAS) superfamily. Anti-sigma-W factor family.</text>
</comment>
<evidence type="ECO:0000256" key="2">
    <source>
        <dbReference type="ARBA" id="ARBA00024438"/>
    </source>
</evidence>
<dbReference type="InterPro" id="IPR041916">
    <property type="entry name" value="Anti_sigma_zinc_sf"/>
</dbReference>
<dbReference type="Pfam" id="PF13490">
    <property type="entry name" value="zf-HC2"/>
    <property type="match status" value="1"/>
</dbReference>
<proteinExistence type="inferred from homology"/>
<name>A0A1V0US77_9BACL</name>
<reference evidence="3 4" key="1">
    <citation type="submission" date="2017-03" db="EMBL/GenBank/DDBJ databases">
        <title>Paenibacillus larvae genome sequencing.</title>
        <authorList>
            <person name="Dingman D.W."/>
        </authorList>
    </citation>
    <scope>NUCLEOTIDE SEQUENCE [LARGE SCALE GENOMIC DNA]</scope>
    <source>
        <strain evidence="3 4">SAG 10367</strain>
    </source>
</reference>
<protein>
    <recommendedName>
        <fullName evidence="2">Anti-sigma-W factor RsiW</fullName>
    </recommendedName>
</protein>
<dbReference type="RefSeq" id="WP_024095356.1">
    <property type="nucleotide sequence ID" value="NZ_CP019794.1"/>
</dbReference>
<gene>
    <name evidence="3" type="ORF">B7C51_10305</name>
</gene>
<dbReference type="InterPro" id="IPR027383">
    <property type="entry name" value="Znf_put"/>
</dbReference>